<feature type="transmembrane region" description="Helical" evidence="7">
    <location>
        <begin position="111"/>
        <end position="130"/>
    </location>
</feature>
<keyword evidence="3 6" id="KW-0812">Transmembrane</keyword>
<dbReference type="PANTHER" id="PTHR43507">
    <property type="entry name" value="NADH-UBIQUINONE OXIDOREDUCTASE CHAIN 4"/>
    <property type="match status" value="1"/>
</dbReference>
<evidence type="ECO:0000256" key="6">
    <source>
        <dbReference type="RuleBase" id="RU000320"/>
    </source>
</evidence>
<protein>
    <submittedName>
        <fullName evidence="9">NADH-quinone oxidoreductase subunit M</fullName>
    </submittedName>
</protein>
<feature type="transmembrane region" description="Helical" evidence="7">
    <location>
        <begin position="301"/>
        <end position="320"/>
    </location>
</feature>
<comment type="similarity">
    <text evidence="2">Belongs to the complex I subunit 4 family.</text>
</comment>
<proteinExistence type="inferred from homology"/>
<evidence type="ECO:0000256" key="2">
    <source>
        <dbReference type="ARBA" id="ARBA00009025"/>
    </source>
</evidence>
<dbReference type="NCBIfam" id="TIGR01972">
    <property type="entry name" value="NDH_I_M"/>
    <property type="match status" value="1"/>
</dbReference>
<dbReference type="InterPro" id="IPR003918">
    <property type="entry name" value="NADH_UbQ_OxRdtase"/>
</dbReference>
<dbReference type="EMBL" id="CP042829">
    <property type="protein sequence ID" value="QFG04089.1"/>
    <property type="molecule type" value="Genomic_DNA"/>
</dbReference>
<evidence type="ECO:0000256" key="4">
    <source>
        <dbReference type="ARBA" id="ARBA00022989"/>
    </source>
</evidence>
<feature type="transmembrane region" description="Helical" evidence="7">
    <location>
        <begin position="370"/>
        <end position="393"/>
    </location>
</feature>
<evidence type="ECO:0000313" key="10">
    <source>
        <dbReference type="Proteomes" id="UP000326331"/>
    </source>
</evidence>
<evidence type="ECO:0000313" key="9">
    <source>
        <dbReference type="EMBL" id="QFG04089.1"/>
    </source>
</evidence>
<evidence type="ECO:0000256" key="1">
    <source>
        <dbReference type="ARBA" id="ARBA00004127"/>
    </source>
</evidence>
<dbReference type="Pfam" id="PF00361">
    <property type="entry name" value="Proton_antipo_M"/>
    <property type="match status" value="1"/>
</dbReference>
<feature type="transmembrane region" description="Helical" evidence="7">
    <location>
        <begin position="332"/>
        <end position="350"/>
    </location>
</feature>
<feature type="transmembrane region" description="Helical" evidence="7">
    <location>
        <begin position="136"/>
        <end position="153"/>
    </location>
</feature>
<keyword evidence="4 7" id="KW-1133">Transmembrane helix</keyword>
<dbReference type="PRINTS" id="PR01437">
    <property type="entry name" value="NUOXDRDTASE4"/>
</dbReference>
<feature type="transmembrane region" description="Helical" evidence="7">
    <location>
        <begin position="448"/>
        <end position="467"/>
    </location>
</feature>
<evidence type="ECO:0000256" key="7">
    <source>
        <dbReference type="SAM" id="Phobius"/>
    </source>
</evidence>
<comment type="subcellular location">
    <subcellularLocation>
        <location evidence="1">Endomembrane system</location>
        <topology evidence="1">Multi-pass membrane protein</topology>
    </subcellularLocation>
    <subcellularLocation>
        <location evidence="6">Membrane</location>
        <topology evidence="6">Multi-pass membrane protein</topology>
    </subcellularLocation>
</comment>
<evidence type="ECO:0000256" key="5">
    <source>
        <dbReference type="ARBA" id="ARBA00023136"/>
    </source>
</evidence>
<reference evidence="9 10" key="1">
    <citation type="submission" date="2019-08" db="EMBL/GenBank/DDBJ databases">
        <authorList>
            <person name="Toschakov S.V."/>
        </authorList>
    </citation>
    <scope>NUCLEOTIDE SEQUENCE [LARGE SCALE GENOMIC DNA]</scope>
    <source>
        <strain evidence="9 10">3753O</strain>
    </source>
</reference>
<dbReference type="InterPro" id="IPR010227">
    <property type="entry name" value="NADH_Q_OxRdtase_chainM/4"/>
</dbReference>
<feature type="transmembrane region" description="Helical" evidence="7">
    <location>
        <begin position="31"/>
        <end position="49"/>
    </location>
</feature>
<feature type="transmembrane region" description="Helical" evidence="7">
    <location>
        <begin position="275"/>
        <end position="294"/>
    </location>
</feature>
<dbReference type="Proteomes" id="UP000326331">
    <property type="component" value="Chromosome"/>
</dbReference>
<reference evidence="9 10" key="2">
    <citation type="submission" date="2019-10" db="EMBL/GenBank/DDBJ databases">
        <title>Thermopilla bonchosmolovskayae gen. nov., sp. nov., a moderately thermophilic Chloroflexi bacterium from a Chukotka hot spring (Arctic, Russia), representing a novel classis Thermopillaia, which include previously uncultivated lineage OLB14.</title>
        <authorList>
            <person name="Kochetkova T.V."/>
            <person name="Zayulina K.S."/>
            <person name="Zhigarkov V.S."/>
            <person name="Minaev N.V."/>
            <person name="Novikov A."/>
            <person name="Toshchakov S.V."/>
            <person name="Elcheninov A.G."/>
            <person name="Kublanov I.V."/>
        </authorList>
    </citation>
    <scope>NUCLEOTIDE SEQUENCE [LARGE SCALE GENOMIC DNA]</scope>
    <source>
        <strain evidence="9 10">3753O</strain>
    </source>
</reference>
<feature type="transmembrane region" description="Helical" evidence="7">
    <location>
        <begin position="205"/>
        <end position="227"/>
    </location>
</feature>
<dbReference type="InterPro" id="IPR001750">
    <property type="entry name" value="ND/Mrp_TM"/>
</dbReference>
<feature type="transmembrane region" description="Helical" evidence="7">
    <location>
        <begin position="405"/>
        <end position="427"/>
    </location>
</feature>
<gene>
    <name evidence="9" type="ORF">Tbon_12640</name>
</gene>
<feature type="domain" description="NADH:quinone oxidoreductase/Mrp antiporter transmembrane" evidence="8">
    <location>
        <begin position="129"/>
        <end position="418"/>
    </location>
</feature>
<feature type="transmembrane region" description="Helical" evidence="7">
    <location>
        <begin position="165"/>
        <end position="185"/>
    </location>
</feature>
<sequence>MVELSILIFLPAIAAAVILLLPQRLEQNAKWVALVTAAAMFALSVQLFFRFDTGASGYQFVERRSWVDIGAFNLQYFVGVDGLSLPLVVLTTCLTLASVLVSFSVTHRPRAYFACLLILASSVVGVFVSLDLMLFFLFWELELFPMYLLISIWGSGRKEYSATKFVLYTIAGSAFMLIGILVLAFDARTFDIEQLAAAEFRDTLLPLGWVFFFLFIGFAVKLPIVPLHTWLPDAHSDAPTAVSVMLAGVLLKMGGYGIIRLCVTLMPEVAHDWDAWMAGIGAFSVLYGGFITLRQTDVKRLIAYSSVSHMGLVLLGIGALGSTGLTGATYQMLAHGLITGLMFVMIGLMYERTHTRDIARLGGLARQMPLIATGMVFAGMASLGLPALAGFIAEVTVFLGTFQRFEWAVIASIFGVVLSAGYILWMLQRVMFGPVRHEWDELHDQRHWWEHTVVAGLAALVILLGVYPSLIMNVIEPAMTTLAERLQV</sequence>
<feature type="transmembrane region" description="Helical" evidence="7">
    <location>
        <begin position="239"/>
        <end position="259"/>
    </location>
</feature>
<accession>A0ABX6C5J0</accession>
<keyword evidence="5 7" id="KW-0472">Membrane</keyword>
<evidence type="ECO:0000259" key="8">
    <source>
        <dbReference type="Pfam" id="PF00361"/>
    </source>
</evidence>
<feature type="transmembrane region" description="Helical" evidence="7">
    <location>
        <begin position="6"/>
        <end position="22"/>
    </location>
</feature>
<name>A0ABX6C5J0_9CHLR</name>
<dbReference type="PANTHER" id="PTHR43507:SF4">
    <property type="entry name" value="PROTON-TRANSLOCATING NADH-QUINONE OXIDOREDUCTASE, CHAIN M"/>
    <property type="match status" value="1"/>
</dbReference>
<evidence type="ECO:0000256" key="3">
    <source>
        <dbReference type="ARBA" id="ARBA00022692"/>
    </source>
</evidence>
<feature type="transmembrane region" description="Helical" evidence="7">
    <location>
        <begin position="83"/>
        <end position="104"/>
    </location>
</feature>
<organism evidence="9 10">
    <name type="scientific">Tepidiforma bonchosmolovskayae</name>
    <dbReference type="NCBI Taxonomy" id="2601677"/>
    <lineage>
        <taxon>Bacteria</taxon>
        <taxon>Bacillati</taxon>
        <taxon>Chloroflexota</taxon>
        <taxon>Tepidiformia</taxon>
        <taxon>Tepidiformales</taxon>
        <taxon>Tepidiformaceae</taxon>
        <taxon>Tepidiforma</taxon>
    </lineage>
</organism>
<keyword evidence="10" id="KW-1185">Reference proteome</keyword>